<dbReference type="Gene3D" id="3.30.559.10">
    <property type="entry name" value="Chloramphenicol acetyltransferase-like domain"/>
    <property type="match status" value="2"/>
</dbReference>
<organism evidence="3 4">
    <name type="scientific">Cephalotus follicularis</name>
    <name type="common">Albany pitcher plant</name>
    <dbReference type="NCBI Taxonomy" id="3775"/>
    <lineage>
        <taxon>Eukaryota</taxon>
        <taxon>Viridiplantae</taxon>
        <taxon>Streptophyta</taxon>
        <taxon>Embryophyta</taxon>
        <taxon>Tracheophyta</taxon>
        <taxon>Spermatophyta</taxon>
        <taxon>Magnoliopsida</taxon>
        <taxon>eudicotyledons</taxon>
        <taxon>Gunneridae</taxon>
        <taxon>Pentapetalae</taxon>
        <taxon>rosids</taxon>
        <taxon>fabids</taxon>
        <taxon>Oxalidales</taxon>
        <taxon>Cephalotaceae</taxon>
        <taxon>Cephalotus</taxon>
    </lineage>
</organism>
<protein>
    <submittedName>
        <fullName evidence="3">Transferase domain-containing protein</fullName>
    </submittedName>
</protein>
<dbReference type="STRING" id="3775.A0A1Q3CB29"/>
<dbReference type="Pfam" id="PF02458">
    <property type="entry name" value="Transferase"/>
    <property type="match status" value="1"/>
</dbReference>
<sequence length="446" mass="49823">MSSPLSPVFSVRRQTPKLIGSALQQTPRHLKYLSDLDDKYRMQNDVILFYKNNPSMKGKDPVSLIREALGRALVYYYPFAGRLRVGPNEKLMVDCTDEGILFIEAEANITLEQLGDSIYQPYEYLDEFLYKVPGSEGVLNCPLLLVQVTSLICGGFIVATMANHVMSDGLGFGQFMKAVTEIACGKQSPSILPIWNRELFNARAPPRITRTILKHEEVTHSHKFADTVSTYNTTLKSFFFAPEEFKALRSHLPAHLKNRITRFILLTACLWKCRTAALGLKPDDVVRVSCISSVRGKFQNMQVPLGYYGNTCVHSVVSSMVNNLCDNPLAYAVELVIESLAQISEEYVKSLIDYIVINKGKPLPITIKDFCVSDHRHIGFDKVDVGWGKPVYGGHLGASTICSFVDRCNKKGKEGVLVLVRLPSSAMERFGQELKIVTQSGINTKL</sequence>
<evidence type="ECO:0000313" key="4">
    <source>
        <dbReference type="Proteomes" id="UP000187406"/>
    </source>
</evidence>
<dbReference type="GO" id="GO:0016740">
    <property type="term" value="F:transferase activity"/>
    <property type="evidence" value="ECO:0007669"/>
    <property type="project" value="UniProtKB-KW"/>
</dbReference>
<dbReference type="AlphaFoldDB" id="A0A1Q3CB29"/>
<accession>A0A1Q3CB29</accession>
<dbReference type="InterPro" id="IPR050898">
    <property type="entry name" value="Plant_acyltransferase"/>
</dbReference>
<gene>
    <name evidence="3" type="ORF">CFOL_v3_20906</name>
</gene>
<evidence type="ECO:0000313" key="3">
    <source>
        <dbReference type="EMBL" id="GAV77435.1"/>
    </source>
</evidence>
<dbReference type="PANTHER" id="PTHR31147:SF66">
    <property type="entry name" value="OS05G0315700 PROTEIN"/>
    <property type="match status" value="1"/>
</dbReference>
<dbReference type="PANTHER" id="PTHR31147">
    <property type="entry name" value="ACYL TRANSFERASE 4"/>
    <property type="match status" value="1"/>
</dbReference>
<dbReference type="OrthoDB" id="1483986at2759"/>
<keyword evidence="2 3" id="KW-0808">Transferase</keyword>
<comment type="similarity">
    <text evidence="1">Belongs to the plant acyltransferase family.</text>
</comment>
<comment type="caution">
    <text evidence="3">The sequence shown here is derived from an EMBL/GenBank/DDBJ whole genome shotgun (WGS) entry which is preliminary data.</text>
</comment>
<reference evidence="4" key="1">
    <citation type="submission" date="2016-04" db="EMBL/GenBank/DDBJ databases">
        <title>Cephalotus genome sequencing.</title>
        <authorList>
            <person name="Fukushima K."/>
            <person name="Hasebe M."/>
            <person name="Fang X."/>
        </authorList>
    </citation>
    <scope>NUCLEOTIDE SEQUENCE [LARGE SCALE GENOMIC DNA]</scope>
    <source>
        <strain evidence="4">cv. St1</strain>
    </source>
</reference>
<proteinExistence type="inferred from homology"/>
<dbReference type="Proteomes" id="UP000187406">
    <property type="component" value="Unassembled WGS sequence"/>
</dbReference>
<dbReference type="EMBL" id="BDDD01001625">
    <property type="protein sequence ID" value="GAV77435.1"/>
    <property type="molecule type" value="Genomic_DNA"/>
</dbReference>
<dbReference type="InterPro" id="IPR023213">
    <property type="entry name" value="CAT-like_dom_sf"/>
</dbReference>
<dbReference type="InParanoid" id="A0A1Q3CB29"/>
<evidence type="ECO:0000256" key="2">
    <source>
        <dbReference type="ARBA" id="ARBA00022679"/>
    </source>
</evidence>
<keyword evidence="4" id="KW-1185">Reference proteome</keyword>
<evidence type="ECO:0000256" key="1">
    <source>
        <dbReference type="ARBA" id="ARBA00009861"/>
    </source>
</evidence>
<name>A0A1Q3CB29_CEPFO</name>